<protein>
    <submittedName>
        <fullName evidence="2">Uncharacterized protein</fullName>
    </submittedName>
</protein>
<keyword evidence="1" id="KW-1133">Transmembrane helix</keyword>
<keyword evidence="1" id="KW-0812">Transmembrane</keyword>
<accession>A0A0C2EFU4</accession>
<name>A0A0C2EFU4_9PSED</name>
<dbReference type="OrthoDB" id="6902322at2"/>
<keyword evidence="1" id="KW-0472">Membrane</keyword>
<dbReference type="EMBL" id="JXDG01000012">
    <property type="protein sequence ID" value="KIH84919.1"/>
    <property type="molecule type" value="Genomic_DNA"/>
</dbReference>
<dbReference type="Proteomes" id="UP000031535">
    <property type="component" value="Unassembled WGS sequence"/>
</dbReference>
<dbReference type="AlphaFoldDB" id="A0A0C2EFU4"/>
<dbReference type="PATRIC" id="fig|226910.6.peg.1239"/>
<keyword evidence="3" id="KW-1185">Reference proteome</keyword>
<dbReference type="STRING" id="226910.UCMB321_1247"/>
<evidence type="ECO:0000256" key="1">
    <source>
        <dbReference type="SAM" id="Phobius"/>
    </source>
</evidence>
<evidence type="ECO:0000313" key="2">
    <source>
        <dbReference type="EMBL" id="KIH84919.1"/>
    </source>
</evidence>
<feature type="transmembrane region" description="Helical" evidence="1">
    <location>
        <begin position="39"/>
        <end position="59"/>
    </location>
</feature>
<evidence type="ECO:0000313" key="3">
    <source>
        <dbReference type="Proteomes" id="UP000031535"/>
    </source>
</evidence>
<comment type="caution">
    <text evidence="2">The sequence shown here is derived from an EMBL/GenBank/DDBJ whole genome shotgun (WGS) entry which is preliminary data.</text>
</comment>
<sequence length="66" mass="6943">MKGRSILLVNQLGGRKFLATVVVGVSTATLTWYGKIDGGTYAMVILGTVGSFIGGNVYGKVHPRES</sequence>
<feature type="transmembrane region" description="Helical" evidence="1">
    <location>
        <begin position="12"/>
        <end position="33"/>
    </location>
</feature>
<organism evidence="2 3">
    <name type="scientific">Pseudomonas batumici</name>
    <dbReference type="NCBI Taxonomy" id="226910"/>
    <lineage>
        <taxon>Bacteria</taxon>
        <taxon>Pseudomonadati</taxon>
        <taxon>Pseudomonadota</taxon>
        <taxon>Gammaproteobacteria</taxon>
        <taxon>Pseudomonadales</taxon>
        <taxon>Pseudomonadaceae</taxon>
        <taxon>Pseudomonas</taxon>
    </lineage>
</organism>
<reference evidence="2 3" key="1">
    <citation type="submission" date="2015-01" db="EMBL/GenBank/DDBJ databases">
        <title>Complete genome of Pseudomonas batumici UCM B-321 producer of the batumin antibiotic with strong antistaphilococcal and potential anticancer activity.</title>
        <authorList>
            <person name="Klochko V.V."/>
            <person name="Zelena L.B."/>
            <person name="Elena K.A."/>
            <person name="Reva O.N."/>
        </authorList>
    </citation>
    <scope>NUCLEOTIDE SEQUENCE [LARGE SCALE GENOMIC DNA]</scope>
    <source>
        <strain evidence="2 3">UCM B-321</strain>
    </source>
</reference>
<gene>
    <name evidence="2" type="ORF">UCMB321_1247</name>
</gene>
<proteinExistence type="predicted"/>
<dbReference type="RefSeq" id="WP_040064674.1">
    <property type="nucleotide sequence ID" value="NZ_CP144470.1"/>
</dbReference>